<dbReference type="GO" id="GO:0072659">
    <property type="term" value="P:protein localization to plasma membrane"/>
    <property type="evidence" value="ECO:0007669"/>
    <property type="project" value="TreeGrafter"/>
</dbReference>
<dbReference type="Pfam" id="PF19440">
    <property type="entry name" value="TTC7_N"/>
    <property type="match status" value="1"/>
</dbReference>
<dbReference type="InterPro" id="IPR051722">
    <property type="entry name" value="Endocytosis_PI4K-reg_protein"/>
</dbReference>
<feature type="compositionally biased region" description="Low complexity" evidence="3">
    <location>
        <begin position="192"/>
        <end position="201"/>
    </location>
</feature>
<evidence type="ECO:0000259" key="4">
    <source>
        <dbReference type="Pfam" id="PF19440"/>
    </source>
</evidence>
<evidence type="ECO:0000256" key="2">
    <source>
        <dbReference type="ARBA" id="ARBA00038251"/>
    </source>
</evidence>
<comment type="function">
    <text evidence="1">Involved in endocytosis.</text>
</comment>
<feature type="domain" description="Tetratricopeptide repeat protein 7 N-terminal" evidence="4">
    <location>
        <begin position="2"/>
        <end position="371"/>
    </location>
</feature>
<feature type="region of interest" description="Disordered" evidence="3">
    <location>
        <begin position="191"/>
        <end position="211"/>
    </location>
</feature>
<comment type="similarity">
    <text evidence="2">Belongs to the YPP1 family.</text>
</comment>
<organism evidence="5 6">
    <name type="scientific">Mizuhopecten yessoensis</name>
    <name type="common">Japanese scallop</name>
    <name type="synonym">Patinopecten yessoensis</name>
    <dbReference type="NCBI Taxonomy" id="6573"/>
    <lineage>
        <taxon>Eukaryota</taxon>
        <taxon>Metazoa</taxon>
        <taxon>Spiralia</taxon>
        <taxon>Lophotrochozoa</taxon>
        <taxon>Mollusca</taxon>
        <taxon>Bivalvia</taxon>
        <taxon>Autobranchia</taxon>
        <taxon>Pteriomorphia</taxon>
        <taxon>Pectinida</taxon>
        <taxon>Pectinoidea</taxon>
        <taxon>Pectinidae</taxon>
        <taxon>Mizuhopecten</taxon>
    </lineage>
</organism>
<dbReference type="SUPFAM" id="SSF48452">
    <property type="entry name" value="TPR-like"/>
    <property type="match status" value="2"/>
</dbReference>
<dbReference type="STRING" id="6573.A0A210QNP6"/>
<dbReference type="Gene3D" id="1.25.40.10">
    <property type="entry name" value="Tetratricopeptide repeat domain"/>
    <property type="match status" value="2"/>
</dbReference>
<dbReference type="Pfam" id="PF13181">
    <property type="entry name" value="TPR_8"/>
    <property type="match status" value="2"/>
</dbReference>
<dbReference type="AlphaFoldDB" id="A0A210QNP6"/>
<dbReference type="Proteomes" id="UP000242188">
    <property type="component" value="Unassembled WGS sequence"/>
</dbReference>
<sequence length="858" mass="97344">MTAKTKFMRLESEIERYRNDSCWIRASELARQLSSKSSELEYYEQFTLAESHLEEYLKENPPIEKNSSKARAHLADAEKQLTLVGRAKNKLSLDANLLLAKINYCQGQYEAALDLFDERVNLDGLATKEFATTRQLQIVAESFAIKGMCIEKVGPSSTSKFRVAEQEEKIISCYEKAGDLALLYLQERDRTGSSSSSGVSPSPTPSNPQEDSLGMILETALQQSPILYIKRGNLEKGVNRFRDLLRVVESRFTQGLRQTLARQLAEVLLRGMCENSYIPIGAVLKPTTLSTNSLQPRKYSGDRQFVPKDENEEALLLLLIAEAIATREAVLNRTEEHDEARLHSFMNTTAVFDLLAVALVKRAQFNKLSESFERAMRFSFEEFHIWHQFANSLICAGKYSRALLVLKECSRLKPQNCTVLLQGAKLCYEYLHQYMEGILLSEQALKCLTDDHPLCARVHVSLGIGYSLAAMEMRLQVDRQDYNKKSLSAFTRAHMYDPSDYLALFHLALQLAIHRQINDAIKNVRLALRYRNDHIHSLHLLVLLLTAQKQFDEAISLLNAALEEYPENLSLMLTKSRLEEILYGPEQALATCKHMLQLWKELYEVDTEEAVTDVRSTRRPTATDRTQFDRRSFAQLQLSELNERDTGSLRAESIAASRVEQTMSEVASSLNSTFQPRPGSQQTWLLQAQIWLHLAELYLTLDKMSEAEACVVETSAIFPLSHQVAFMKGRVLEHKLKYNEAKLCYEDAISINPGHTKSLQHLGMVLHQLENDKMAEKILMDAVNTDPVSHESWYLLGLVLETLDQDDAATDCHTTALELEASSPTVPFTVIPRLMQFVYVKLYIINGNEYDTSGAIQV</sequence>
<evidence type="ECO:0000256" key="1">
    <source>
        <dbReference type="ARBA" id="ARBA00002550"/>
    </source>
</evidence>
<evidence type="ECO:0000256" key="3">
    <source>
        <dbReference type="SAM" id="MobiDB-lite"/>
    </source>
</evidence>
<proteinExistence type="inferred from homology"/>
<dbReference type="OrthoDB" id="29013at2759"/>
<dbReference type="InterPro" id="IPR011990">
    <property type="entry name" value="TPR-like_helical_dom_sf"/>
</dbReference>
<dbReference type="SMART" id="SM00028">
    <property type="entry name" value="TPR"/>
    <property type="match status" value="8"/>
</dbReference>
<gene>
    <name evidence="5" type="ORF">KP79_PYT09496</name>
</gene>
<evidence type="ECO:0000313" key="5">
    <source>
        <dbReference type="EMBL" id="OWF50352.1"/>
    </source>
</evidence>
<accession>A0A210QNP6</accession>
<comment type="caution">
    <text evidence="5">The sequence shown here is derived from an EMBL/GenBank/DDBJ whole genome shotgun (WGS) entry which is preliminary data.</text>
</comment>
<dbReference type="GO" id="GO:0046854">
    <property type="term" value="P:phosphatidylinositol phosphate biosynthetic process"/>
    <property type="evidence" value="ECO:0007669"/>
    <property type="project" value="TreeGrafter"/>
</dbReference>
<dbReference type="GO" id="GO:0005886">
    <property type="term" value="C:plasma membrane"/>
    <property type="evidence" value="ECO:0007669"/>
    <property type="project" value="TreeGrafter"/>
</dbReference>
<dbReference type="PANTHER" id="PTHR23083">
    <property type="entry name" value="TETRATRICOPEPTIDE REPEAT PROTEIN, TPR"/>
    <property type="match status" value="1"/>
</dbReference>
<dbReference type="InterPro" id="IPR019734">
    <property type="entry name" value="TPR_rpt"/>
</dbReference>
<evidence type="ECO:0000313" key="6">
    <source>
        <dbReference type="Proteomes" id="UP000242188"/>
    </source>
</evidence>
<dbReference type="InterPro" id="IPR045819">
    <property type="entry name" value="TTC7_N"/>
</dbReference>
<dbReference type="PANTHER" id="PTHR23083:SF464">
    <property type="entry name" value="TETRATRICOPEPTIDE REPEAT DOMAIN 7, ISOFORM A"/>
    <property type="match status" value="1"/>
</dbReference>
<keyword evidence="6" id="KW-1185">Reference proteome</keyword>
<dbReference type="EMBL" id="NEDP02002617">
    <property type="protein sequence ID" value="OWF50352.1"/>
    <property type="molecule type" value="Genomic_DNA"/>
</dbReference>
<name>A0A210QNP6_MIZYE</name>
<protein>
    <submittedName>
        <fullName evidence="5">Tetratricopeptide repeat protein 7B</fullName>
    </submittedName>
</protein>
<reference evidence="5 6" key="1">
    <citation type="journal article" date="2017" name="Nat. Ecol. Evol.">
        <title>Scallop genome provides insights into evolution of bilaterian karyotype and development.</title>
        <authorList>
            <person name="Wang S."/>
            <person name="Zhang J."/>
            <person name="Jiao W."/>
            <person name="Li J."/>
            <person name="Xun X."/>
            <person name="Sun Y."/>
            <person name="Guo X."/>
            <person name="Huan P."/>
            <person name="Dong B."/>
            <person name="Zhang L."/>
            <person name="Hu X."/>
            <person name="Sun X."/>
            <person name="Wang J."/>
            <person name="Zhao C."/>
            <person name="Wang Y."/>
            <person name="Wang D."/>
            <person name="Huang X."/>
            <person name="Wang R."/>
            <person name="Lv J."/>
            <person name="Li Y."/>
            <person name="Zhang Z."/>
            <person name="Liu B."/>
            <person name="Lu W."/>
            <person name="Hui Y."/>
            <person name="Liang J."/>
            <person name="Zhou Z."/>
            <person name="Hou R."/>
            <person name="Li X."/>
            <person name="Liu Y."/>
            <person name="Li H."/>
            <person name="Ning X."/>
            <person name="Lin Y."/>
            <person name="Zhao L."/>
            <person name="Xing Q."/>
            <person name="Dou J."/>
            <person name="Li Y."/>
            <person name="Mao J."/>
            <person name="Guo H."/>
            <person name="Dou H."/>
            <person name="Li T."/>
            <person name="Mu C."/>
            <person name="Jiang W."/>
            <person name="Fu Q."/>
            <person name="Fu X."/>
            <person name="Miao Y."/>
            <person name="Liu J."/>
            <person name="Yu Q."/>
            <person name="Li R."/>
            <person name="Liao H."/>
            <person name="Li X."/>
            <person name="Kong Y."/>
            <person name="Jiang Z."/>
            <person name="Chourrout D."/>
            <person name="Li R."/>
            <person name="Bao Z."/>
        </authorList>
    </citation>
    <scope>NUCLEOTIDE SEQUENCE [LARGE SCALE GENOMIC DNA]</scope>
    <source>
        <strain evidence="5 6">PY_sf001</strain>
    </source>
</reference>